<dbReference type="RefSeq" id="WP_149726575.1">
    <property type="nucleotide sequence ID" value="NZ_VUJV01000001.1"/>
</dbReference>
<gene>
    <name evidence="3" type="ORF">F0U44_01980</name>
</gene>
<dbReference type="Pfam" id="PF03807">
    <property type="entry name" value="F420_oxidored"/>
    <property type="match status" value="1"/>
</dbReference>
<dbReference type="InterPro" id="IPR051267">
    <property type="entry name" value="STEAP_metalloreductase"/>
</dbReference>
<keyword evidence="1" id="KW-0560">Oxidoreductase</keyword>
<dbReference type="InterPro" id="IPR028939">
    <property type="entry name" value="P5C_Rdtase_cat_N"/>
</dbReference>
<reference evidence="3 4" key="2">
    <citation type="submission" date="2019-09" db="EMBL/GenBank/DDBJ databases">
        <authorList>
            <person name="Jin C."/>
        </authorList>
    </citation>
    <scope>NUCLEOTIDE SEQUENCE [LARGE SCALE GENOMIC DNA]</scope>
    <source>
        <strain evidence="3 4">BN130099</strain>
    </source>
</reference>
<accession>A0A5B1LK49</accession>
<dbReference type="InterPro" id="IPR036291">
    <property type="entry name" value="NAD(P)-bd_dom_sf"/>
</dbReference>
<dbReference type="SUPFAM" id="SSF51735">
    <property type="entry name" value="NAD(P)-binding Rossmann-fold domains"/>
    <property type="match status" value="1"/>
</dbReference>
<sequence length="215" mass="22486">MQIAVLGTGVVGRTLAPRFAELGHTVTIGTRDPAATAAKEDYAAWQADHPEVGLATFAAASELAALVVNATNGDATLEVLAQAGDLGGKIVLDISNGLDFSGGFPPRITFPQDDSMAEQVQRAHPAALVVKSLNTMTADVMAHPDRLPDPGTVFMSGDDPAAKEVVAGLLAELGHTDIVDLGDVTTARGTEWLMPAWLRVMGAVGSPYFNWKVVR</sequence>
<comment type="caution">
    <text evidence="3">The sequence shown here is derived from an EMBL/GenBank/DDBJ whole genome shotgun (WGS) entry which is preliminary data.</text>
</comment>
<evidence type="ECO:0000256" key="1">
    <source>
        <dbReference type="ARBA" id="ARBA00023002"/>
    </source>
</evidence>
<dbReference type="GO" id="GO:0016491">
    <property type="term" value="F:oxidoreductase activity"/>
    <property type="evidence" value="ECO:0007669"/>
    <property type="project" value="UniProtKB-KW"/>
</dbReference>
<organism evidence="3 4">
    <name type="scientific">Nocardioides humilatus</name>
    <dbReference type="NCBI Taxonomy" id="2607660"/>
    <lineage>
        <taxon>Bacteria</taxon>
        <taxon>Bacillati</taxon>
        <taxon>Actinomycetota</taxon>
        <taxon>Actinomycetes</taxon>
        <taxon>Propionibacteriales</taxon>
        <taxon>Nocardioidaceae</taxon>
        <taxon>Nocardioides</taxon>
    </lineage>
</organism>
<reference evidence="3 4" key="1">
    <citation type="submission" date="2019-09" db="EMBL/GenBank/DDBJ databases">
        <title>Nocardioides panacisoli sp. nov., isolated from the soil of a ginseng field.</title>
        <authorList>
            <person name="Cho C."/>
        </authorList>
    </citation>
    <scope>NUCLEOTIDE SEQUENCE [LARGE SCALE GENOMIC DNA]</scope>
    <source>
        <strain evidence="3 4">BN130099</strain>
    </source>
</reference>
<feature type="domain" description="Pyrroline-5-carboxylate reductase catalytic N-terminal" evidence="2">
    <location>
        <begin position="2"/>
        <end position="97"/>
    </location>
</feature>
<dbReference type="Gene3D" id="3.40.50.720">
    <property type="entry name" value="NAD(P)-binding Rossmann-like Domain"/>
    <property type="match status" value="1"/>
</dbReference>
<dbReference type="Proteomes" id="UP000325003">
    <property type="component" value="Unassembled WGS sequence"/>
</dbReference>
<evidence type="ECO:0000313" key="4">
    <source>
        <dbReference type="Proteomes" id="UP000325003"/>
    </source>
</evidence>
<name>A0A5B1LK49_9ACTN</name>
<dbReference type="AlphaFoldDB" id="A0A5B1LK49"/>
<evidence type="ECO:0000313" key="3">
    <source>
        <dbReference type="EMBL" id="KAA1421115.1"/>
    </source>
</evidence>
<dbReference type="PANTHER" id="PTHR14239">
    <property type="entry name" value="DUDULIN-RELATED"/>
    <property type="match status" value="1"/>
</dbReference>
<proteinExistence type="predicted"/>
<evidence type="ECO:0000259" key="2">
    <source>
        <dbReference type="Pfam" id="PF03807"/>
    </source>
</evidence>
<protein>
    <submittedName>
        <fullName evidence="3">NADP oxidoreductase</fullName>
    </submittedName>
</protein>
<keyword evidence="4" id="KW-1185">Reference proteome</keyword>
<dbReference type="EMBL" id="VUJV01000001">
    <property type="protein sequence ID" value="KAA1421115.1"/>
    <property type="molecule type" value="Genomic_DNA"/>
</dbReference>